<comment type="caution">
    <text evidence="3">The sequence shown here is derived from an EMBL/GenBank/DDBJ whole genome shotgun (WGS) entry which is preliminary data.</text>
</comment>
<dbReference type="Proteomes" id="UP000237144">
    <property type="component" value="Unassembled WGS sequence"/>
</dbReference>
<feature type="region of interest" description="Disordered" evidence="1">
    <location>
        <begin position="14"/>
        <end position="52"/>
    </location>
</feature>
<evidence type="ECO:0000259" key="2">
    <source>
        <dbReference type="Pfam" id="PF13298"/>
    </source>
</evidence>
<name>A0A2S5BI01_9BASI</name>
<feature type="compositionally biased region" description="Basic and acidic residues" evidence="1">
    <location>
        <begin position="36"/>
        <end position="52"/>
    </location>
</feature>
<dbReference type="InterPro" id="IPR014144">
    <property type="entry name" value="LigD_PE_domain"/>
</dbReference>
<reference evidence="3 4" key="1">
    <citation type="journal article" date="2018" name="Front. Microbiol.">
        <title>Prospects for Fungal Bioremediation of Acidic Radioactive Waste Sites: Characterization and Genome Sequence of Rhodotorula taiwanensis MD1149.</title>
        <authorList>
            <person name="Tkavc R."/>
            <person name="Matrosova V.Y."/>
            <person name="Grichenko O.E."/>
            <person name="Gostincar C."/>
            <person name="Volpe R.P."/>
            <person name="Klimenkova P."/>
            <person name="Gaidamakova E.K."/>
            <person name="Zhou C.E."/>
            <person name="Stewart B.J."/>
            <person name="Lyman M.G."/>
            <person name="Malfatti S.A."/>
            <person name="Rubinfeld B."/>
            <person name="Courtot M."/>
            <person name="Singh J."/>
            <person name="Dalgard C.L."/>
            <person name="Hamilton T."/>
            <person name="Frey K.G."/>
            <person name="Gunde-Cimerman N."/>
            <person name="Dugan L."/>
            <person name="Daly M.J."/>
        </authorList>
    </citation>
    <scope>NUCLEOTIDE SEQUENCE [LARGE SCALE GENOMIC DNA]</scope>
    <source>
        <strain evidence="3 4">MD1149</strain>
    </source>
</reference>
<evidence type="ECO:0000313" key="4">
    <source>
        <dbReference type="Proteomes" id="UP000237144"/>
    </source>
</evidence>
<dbReference type="AlphaFoldDB" id="A0A2S5BI01"/>
<evidence type="ECO:0000256" key="1">
    <source>
        <dbReference type="SAM" id="MobiDB-lite"/>
    </source>
</evidence>
<dbReference type="PANTHER" id="PTHR39465">
    <property type="entry name" value="DNA LIGASE D, 3'-PHOSPHOESTERASE DOMAIN"/>
    <property type="match status" value="1"/>
</dbReference>
<feature type="domain" description="DNA ligase D 3'-phosphoesterase" evidence="2">
    <location>
        <begin position="117"/>
        <end position="196"/>
    </location>
</feature>
<organism evidence="3 4">
    <name type="scientific">Rhodotorula taiwanensis</name>
    <dbReference type="NCBI Taxonomy" id="741276"/>
    <lineage>
        <taxon>Eukaryota</taxon>
        <taxon>Fungi</taxon>
        <taxon>Dikarya</taxon>
        <taxon>Basidiomycota</taxon>
        <taxon>Pucciniomycotina</taxon>
        <taxon>Microbotryomycetes</taxon>
        <taxon>Sporidiobolales</taxon>
        <taxon>Sporidiobolaceae</taxon>
        <taxon>Rhodotorula</taxon>
    </lineage>
</organism>
<dbReference type="Pfam" id="PF13298">
    <property type="entry name" value="LigD_N"/>
    <property type="match status" value="1"/>
</dbReference>
<evidence type="ECO:0000313" key="3">
    <source>
        <dbReference type="EMBL" id="POY76400.1"/>
    </source>
</evidence>
<dbReference type="EMBL" id="PJQD01000005">
    <property type="protein sequence ID" value="POY76400.1"/>
    <property type="molecule type" value="Genomic_DNA"/>
</dbReference>
<keyword evidence="4" id="KW-1185">Reference proteome</keyword>
<proteinExistence type="predicted"/>
<accession>A0A2S5BI01</accession>
<dbReference type="PANTHER" id="PTHR39465:SF1">
    <property type="entry name" value="DNA LIGASE D 3'-PHOSPHOESTERASE DOMAIN-CONTAINING PROTEIN"/>
    <property type="match status" value="1"/>
</dbReference>
<gene>
    <name evidence="3" type="ORF">BMF94_0598</name>
</gene>
<protein>
    <recommendedName>
        <fullName evidence="2">DNA ligase D 3'-phosphoesterase domain-containing protein</fullName>
    </recommendedName>
</protein>
<sequence length="412" mass="46271">MPDARLRLKQLYGGRADPQEWRNAQGDLFDAARAPDPQRHAPVDASERPTDRVAARDLPRNVDAFSSASLKNSTCSLDDVRRWKQQFPACSIVMKSGLRQNRPLPEQLRKRNFFVVQNHYATAKHYDLRLQVDGAMFSWAIPRGFDGPHTGVRRAIETFPHGISYALYEGLATFGKSHNGIWDVGSYEVDEYRRKGDLTSEETPPRSWDEDAAPTDVLHEARLREGGSIPSGPENQSCADLDSSLLPALQFCHFEREAPGRTGMDGKRSFILILKGHRFRDLKLKFERGVLDISHVRSAMIGSPICSCPKDLRMPTENKQWTMAICHPREHLAEAAKRATTSVLTGRTMAEIDKESRAAHKVNPRLVMEQEQAWSNEAGTLSEDDDGEGEAFEMSVLACDGASQMVKEEDLR</sequence>
<dbReference type="OrthoDB" id="2588098at2759"/>